<dbReference type="Proteomes" id="UP000257109">
    <property type="component" value="Unassembled WGS sequence"/>
</dbReference>
<dbReference type="PANTHER" id="PTHR24559:SF457">
    <property type="entry name" value="RNA-DIRECTED DNA POLYMERASE HOMOLOG"/>
    <property type="match status" value="1"/>
</dbReference>
<dbReference type="InterPro" id="IPR043128">
    <property type="entry name" value="Rev_trsase/Diguanyl_cyclase"/>
</dbReference>
<proteinExistence type="predicted"/>
<sequence length="277" mass="32302">MGTAKKERLRRKTQSTQWIQLSLYHHFTSGGIISPYQIAGIGDQLPMSAKWVHLIAQELDNWMVEALPNLVSQQIRQDEREGPEEEALIELKRMIERERLRLQFGTEDLEVINLGGEEETWEIRVGKQVPSDLRQRLVELLKEYADIFAWSYRDIPALDIAIVKHRLPLVPNAIPVRQQLRRMKPEWNAGFLAVVEYPQWVANIVPIPKKDGKIWMCVDYRDLNKESPKDNFPLPHIHMLVDNTAQHTFYSLMDGFSGYNQIRMALEDKEKTTFITT</sequence>
<organism evidence="1 2">
    <name type="scientific">Mucuna pruriens</name>
    <name type="common">Velvet bean</name>
    <name type="synonym">Dolichos pruriens</name>
    <dbReference type="NCBI Taxonomy" id="157652"/>
    <lineage>
        <taxon>Eukaryota</taxon>
        <taxon>Viridiplantae</taxon>
        <taxon>Streptophyta</taxon>
        <taxon>Embryophyta</taxon>
        <taxon>Tracheophyta</taxon>
        <taxon>Spermatophyta</taxon>
        <taxon>Magnoliopsida</taxon>
        <taxon>eudicotyledons</taxon>
        <taxon>Gunneridae</taxon>
        <taxon>Pentapetalae</taxon>
        <taxon>rosids</taxon>
        <taxon>fabids</taxon>
        <taxon>Fabales</taxon>
        <taxon>Fabaceae</taxon>
        <taxon>Papilionoideae</taxon>
        <taxon>50 kb inversion clade</taxon>
        <taxon>NPAAA clade</taxon>
        <taxon>indigoferoid/millettioid clade</taxon>
        <taxon>Phaseoleae</taxon>
        <taxon>Mucuna</taxon>
    </lineage>
</organism>
<dbReference type="PANTHER" id="PTHR24559">
    <property type="entry name" value="TRANSPOSON TY3-I GAG-POL POLYPROTEIN"/>
    <property type="match status" value="1"/>
</dbReference>
<dbReference type="Gene3D" id="3.30.70.270">
    <property type="match status" value="1"/>
</dbReference>
<evidence type="ECO:0000313" key="2">
    <source>
        <dbReference type="Proteomes" id="UP000257109"/>
    </source>
</evidence>
<name>A0A371HSW0_MUCPR</name>
<dbReference type="OrthoDB" id="101614at2759"/>
<dbReference type="CDD" id="cd01647">
    <property type="entry name" value="RT_LTR"/>
    <property type="match status" value="1"/>
</dbReference>
<gene>
    <name evidence="1" type="ORF">CR513_10234</name>
</gene>
<dbReference type="EMBL" id="QJKJ01001794">
    <property type="protein sequence ID" value="RDY05863.1"/>
    <property type="molecule type" value="Genomic_DNA"/>
</dbReference>
<evidence type="ECO:0008006" key="3">
    <source>
        <dbReference type="Google" id="ProtNLM"/>
    </source>
</evidence>
<protein>
    <recommendedName>
        <fullName evidence="3">Reverse transcriptase domain-containing protein</fullName>
    </recommendedName>
</protein>
<feature type="non-terminal residue" evidence="1">
    <location>
        <position position="1"/>
    </location>
</feature>
<dbReference type="Gene3D" id="3.10.10.10">
    <property type="entry name" value="HIV Type 1 Reverse Transcriptase, subunit A, domain 1"/>
    <property type="match status" value="1"/>
</dbReference>
<dbReference type="SUPFAM" id="SSF56672">
    <property type="entry name" value="DNA/RNA polymerases"/>
    <property type="match status" value="1"/>
</dbReference>
<evidence type="ECO:0000313" key="1">
    <source>
        <dbReference type="EMBL" id="RDY05863.1"/>
    </source>
</evidence>
<dbReference type="InterPro" id="IPR043502">
    <property type="entry name" value="DNA/RNA_pol_sf"/>
</dbReference>
<dbReference type="AlphaFoldDB" id="A0A371HSW0"/>
<reference evidence="1" key="1">
    <citation type="submission" date="2018-05" db="EMBL/GenBank/DDBJ databases">
        <title>Draft genome of Mucuna pruriens seed.</title>
        <authorList>
            <person name="Nnadi N.E."/>
            <person name="Vos R."/>
            <person name="Hasami M.H."/>
            <person name="Devisetty U.K."/>
            <person name="Aguiy J.C."/>
        </authorList>
    </citation>
    <scope>NUCLEOTIDE SEQUENCE [LARGE SCALE GENOMIC DNA]</scope>
    <source>
        <strain evidence="1">JCA_2017</strain>
    </source>
</reference>
<keyword evidence="2" id="KW-1185">Reference proteome</keyword>
<accession>A0A371HSW0</accession>
<comment type="caution">
    <text evidence="1">The sequence shown here is derived from an EMBL/GenBank/DDBJ whole genome shotgun (WGS) entry which is preliminary data.</text>
</comment>
<dbReference type="InterPro" id="IPR053134">
    <property type="entry name" value="RNA-dir_DNA_polymerase"/>
</dbReference>